<evidence type="ECO:0000313" key="5">
    <source>
        <dbReference type="EMBL" id="PWR03792.1"/>
    </source>
</evidence>
<name>A0A2V2LFM2_9RHOB</name>
<dbReference type="OrthoDB" id="5729110at2"/>
<organism evidence="5 6">
    <name type="scientific">Meridianimarinicoccus roseus</name>
    <dbReference type="NCBI Taxonomy" id="2072018"/>
    <lineage>
        <taxon>Bacteria</taxon>
        <taxon>Pseudomonadati</taxon>
        <taxon>Pseudomonadota</taxon>
        <taxon>Alphaproteobacteria</taxon>
        <taxon>Rhodobacterales</taxon>
        <taxon>Paracoccaceae</taxon>
        <taxon>Meridianimarinicoccus</taxon>
    </lineage>
</organism>
<evidence type="ECO:0000256" key="2">
    <source>
        <dbReference type="ARBA" id="ARBA00022729"/>
    </source>
</evidence>
<feature type="compositionally biased region" description="Low complexity" evidence="3">
    <location>
        <begin position="7"/>
        <end position="21"/>
    </location>
</feature>
<evidence type="ECO:0000256" key="1">
    <source>
        <dbReference type="ARBA" id="ARBA00004196"/>
    </source>
</evidence>
<dbReference type="GO" id="GO:0030313">
    <property type="term" value="C:cell envelope"/>
    <property type="evidence" value="ECO:0007669"/>
    <property type="project" value="UniProtKB-SubCell"/>
</dbReference>
<proteinExistence type="predicted"/>
<dbReference type="EMBL" id="QGKU01000016">
    <property type="protein sequence ID" value="PWR03792.1"/>
    <property type="molecule type" value="Genomic_DNA"/>
</dbReference>
<evidence type="ECO:0000259" key="4">
    <source>
        <dbReference type="Pfam" id="PF09375"/>
    </source>
</evidence>
<feature type="domain" description="Imelysin-like" evidence="4">
    <location>
        <begin position="63"/>
        <end position="168"/>
    </location>
</feature>
<dbReference type="Gene3D" id="1.20.1420.20">
    <property type="entry name" value="M75 peptidase, HXXE motif"/>
    <property type="match status" value="1"/>
</dbReference>
<reference evidence="5 6" key="1">
    <citation type="submission" date="2018-05" db="EMBL/GenBank/DDBJ databases">
        <title>Rhodobacteraceae gen. nov., sp. nov. isolated from sea water.</title>
        <authorList>
            <person name="Ren Y."/>
        </authorList>
    </citation>
    <scope>NUCLEOTIDE SEQUENCE [LARGE SCALE GENOMIC DNA]</scope>
    <source>
        <strain evidence="5 6">TG-679</strain>
    </source>
</reference>
<evidence type="ECO:0000313" key="6">
    <source>
        <dbReference type="Proteomes" id="UP000245680"/>
    </source>
</evidence>
<dbReference type="Proteomes" id="UP000245680">
    <property type="component" value="Unassembled WGS sequence"/>
</dbReference>
<keyword evidence="2" id="KW-0732">Signal</keyword>
<evidence type="ECO:0000256" key="3">
    <source>
        <dbReference type="SAM" id="MobiDB-lite"/>
    </source>
</evidence>
<keyword evidence="6" id="KW-1185">Reference proteome</keyword>
<comment type="caution">
    <text evidence="5">The sequence shown here is derived from an EMBL/GenBank/DDBJ whole genome shotgun (WGS) entry which is preliminary data.</text>
</comment>
<protein>
    <recommendedName>
        <fullName evidence="4">Imelysin-like domain-containing protein</fullName>
    </recommendedName>
</protein>
<comment type="subcellular location">
    <subcellularLocation>
        <location evidence="1">Cell envelope</location>
    </subcellularLocation>
</comment>
<feature type="region of interest" description="Disordered" evidence="3">
    <location>
        <begin position="1"/>
        <end position="29"/>
    </location>
</feature>
<dbReference type="AlphaFoldDB" id="A0A2V2LFM2"/>
<dbReference type="InterPro" id="IPR038352">
    <property type="entry name" value="Imelysin_sf"/>
</dbReference>
<sequence length="171" mass="17960">MGQPPTRAAARGGLVRRGAPRGPDRSGLPVFSFLVSPPTGVGGVSGRDPRPGPKPCGRFYTKIVSSLEITTAQRIGGPIGRFELPSPARAEARRSGRSLRHVVLTAQAARDLAAALADHVLPRTDAALTRVRAAAARMDDQAFGEVTDPDARLRVEALQQAVVALDASIRA</sequence>
<accession>A0A2V2LFM2</accession>
<dbReference type="Pfam" id="PF09375">
    <property type="entry name" value="Peptidase_M75"/>
    <property type="match status" value="1"/>
</dbReference>
<dbReference type="InterPro" id="IPR018976">
    <property type="entry name" value="Imelysin-like"/>
</dbReference>
<gene>
    <name evidence="5" type="ORF">DKT77_04600</name>
</gene>